<sequence>MKIATAAYPLSWVETWADYETKITEWVADAAARGADLLVFPEYGAMELAGLSGEQAAGSVQGSIAAVGDWLDQANTLFSRLSSAHSVHILSPSAPVRDGNLTVNRAGLFTPSGAIGWQDKQIMTRFERDDWNVSGGGPLRVFDTTLGRIGVLICYDCEFPLLAKALADSGAELILIPSCTEALEGYWRVRIGAMARALELQCVTAMSSLIGTEPRLFAVEENTGAGGIFGPPDKGFPPTGVIACGTLDTPGWTIAEVDLDAIRAVRADGHVLNLTHWEEQPPRVTQVEYSRLT</sequence>
<dbReference type="AlphaFoldDB" id="A0A5A9YYZ5"/>
<gene>
    <name evidence="3" type="ORF">FLO80_18580</name>
</gene>
<evidence type="ECO:0000313" key="3">
    <source>
        <dbReference type="EMBL" id="KAA0910120.1"/>
    </source>
</evidence>
<dbReference type="InterPro" id="IPR036526">
    <property type="entry name" value="C-N_Hydrolase_sf"/>
</dbReference>
<feature type="domain" description="CN hydrolase" evidence="2">
    <location>
        <begin position="1"/>
        <end position="259"/>
    </location>
</feature>
<evidence type="ECO:0000256" key="1">
    <source>
        <dbReference type="ARBA" id="ARBA00022801"/>
    </source>
</evidence>
<keyword evidence="1 3" id="KW-0378">Hydrolase</keyword>
<dbReference type="SUPFAM" id="SSF56317">
    <property type="entry name" value="Carbon-nitrogen hydrolase"/>
    <property type="match status" value="1"/>
</dbReference>
<keyword evidence="4" id="KW-1185">Reference proteome</keyword>
<dbReference type="PROSITE" id="PS50263">
    <property type="entry name" value="CN_HYDROLASE"/>
    <property type="match status" value="1"/>
</dbReference>
<evidence type="ECO:0000313" key="4">
    <source>
        <dbReference type="Proteomes" id="UP000325291"/>
    </source>
</evidence>
<reference evidence="3 4" key="1">
    <citation type="submission" date="2019-07" db="EMBL/GenBank/DDBJ databases">
        <title>Aquicoccus porphyridii gen. nov., sp. nov., isolated from a small marine red alga, Porphyridium marinum.</title>
        <authorList>
            <person name="Liu L."/>
        </authorList>
    </citation>
    <scope>NUCLEOTIDE SEQUENCE [LARGE SCALE GENOMIC DNA]</scope>
    <source>
        <strain evidence="3 4">L1 8-17</strain>
    </source>
</reference>
<protein>
    <submittedName>
        <fullName evidence="3">Carbon-nitrogen hydrolase family protein</fullName>
    </submittedName>
</protein>
<dbReference type="Gene3D" id="3.60.110.10">
    <property type="entry name" value="Carbon-nitrogen hydrolase"/>
    <property type="match status" value="1"/>
</dbReference>
<comment type="caution">
    <text evidence="3">The sequence shown here is derived from an EMBL/GenBank/DDBJ whole genome shotgun (WGS) entry which is preliminary data.</text>
</comment>
<organism evidence="3 4">
    <name type="scientific">Aquicoccus porphyridii</name>
    <dbReference type="NCBI Taxonomy" id="1852029"/>
    <lineage>
        <taxon>Bacteria</taxon>
        <taxon>Pseudomonadati</taxon>
        <taxon>Pseudomonadota</taxon>
        <taxon>Alphaproteobacteria</taxon>
        <taxon>Rhodobacterales</taxon>
        <taxon>Paracoccaceae</taxon>
        <taxon>Aquicoccus</taxon>
    </lineage>
</organism>
<name>A0A5A9YYZ5_9RHOB</name>
<dbReference type="RefSeq" id="WP_111365787.1">
    <property type="nucleotide sequence ID" value="NZ_VINQ01000019.1"/>
</dbReference>
<proteinExistence type="predicted"/>
<dbReference type="CDD" id="cd07574">
    <property type="entry name" value="nitrilase_Rim1_like"/>
    <property type="match status" value="1"/>
</dbReference>
<dbReference type="Pfam" id="PF00795">
    <property type="entry name" value="CN_hydrolase"/>
    <property type="match status" value="1"/>
</dbReference>
<dbReference type="EMBL" id="VINQ01000019">
    <property type="protein sequence ID" value="KAA0910120.1"/>
    <property type="molecule type" value="Genomic_DNA"/>
</dbReference>
<dbReference type="InterPro" id="IPR050345">
    <property type="entry name" value="Aliph_Amidase/BUP"/>
</dbReference>
<accession>A0A5A9YYZ5</accession>
<evidence type="ECO:0000259" key="2">
    <source>
        <dbReference type="PROSITE" id="PS50263"/>
    </source>
</evidence>
<dbReference type="GO" id="GO:0016811">
    <property type="term" value="F:hydrolase activity, acting on carbon-nitrogen (but not peptide) bonds, in linear amides"/>
    <property type="evidence" value="ECO:0007669"/>
    <property type="project" value="TreeGrafter"/>
</dbReference>
<dbReference type="PANTHER" id="PTHR43674:SF16">
    <property type="entry name" value="CARBON-NITROGEN FAMILY, PUTATIVE (AFU_ORTHOLOGUE AFUA_5G02350)-RELATED"/>
    <property type="match status" value="1"/>
</dbReference>
<dbReference type="Proteomes" id="UP000325291">
    <property type="component" value="Unassembled WGS sequence"/>
</dbReference>
<dbReference type="InterPro" id="IPR003010">
    <property type="entry name" value="C-N_Hydrolase"/>
</dbReference>
<dbReference type="PANTHER" id="PTHR43674">
    <property type="entry name" value="NITRILASE C965.09-RELATED"/>
    <property type="match status" value="1"/>
</dbReference>